<dbReference type="RefSeq" id="WP_035846592.1">
    <property type="nucleotide sequence ID" value="NZ_BNAB01000009.1"/>
</dbReference>
<comment type="caution">
    <text evidence="2">The sequence shown here is derived from an EMBL/GenBank/DDBJ whole genome shotgun (WGS) entry which is preliminary data.</text>
</comment>
<accession>A0AAN4ZZP5</accession>
<name>A0AAN4ZZP5_9RHOB</name>
<proteinExistence type="predicted"/>
<keyword evidence="1" id="KW-0175">Coiled coil</keyword>
<dbReference type="Proteomes" id="UP000634647">
    <property type="component" value="Unassembled WGS sequence"/>
</dbReference>
<evidence type="ECO:0000313" key="5">
    <source>
        <dbReference type="Proteomes" id="UP000634647"/>
    </source>
</evidence>
<organism evidence="2 5">
    <name type="scientific">Allgaiera indica</name>
    <dbReference type="NCBI Taxonomy" id="765699"/>
    <lineage>
        <taxon>Bacteria</taxon>
        <taxon>Pseudomonadati</taxon>
        <taxon>Pseudomonadota</taxon>
        <taxon>Alphaproteobacteria</taxon>
        <taxon>Rhodobacterales</taxon>
        <taxon>Paracoccaceae</taxon>
        <taxon>Allgaiera</taxon>
    </lineage>
</organism>
<evidence type="ECO:0000313" key="2">
    <source>
        <dbReference type="EMBL" id="GHE02404.1"/>
    </source>
</evidence>
<reference evidence="3 4" key="2">
    <citation type="submission" date="2016-10" db="EMBL/GenBank/DDBJ databases">
        <authorList>
            <person name="Varghese N."/>
            <person name="Submissions S."/>
        </authorList>
    </citation>
    <scope>NUCLEOTIDE SEQUENCE [LARGE SCALE GENOMIC DNA]</scope>
    <source>
        <strain evidence="3 4">DSM 24802</strain>
    </source>
</reference>
<dbReference type="AlphaFoldDB" id="A0AAN4ZZP5"/>
<evidence type="ECO:0000256" key="1">
    <source>
        <dbReference type="SAM" id="Coils"/>
    </source>
</evidence>
<dbReference type="Proteomes" id="UP000199541">
    <property type="component" value="Unassembled WGS sequence"/>
</dbReference>
<keyword evidence="4" id="KW-1185">Reference proteome</keyword>
<feature type="coiled-coil region" evidence="1">
    <location>
        <begin position="81"/>
        <end position="129"/>
    </location>
</feature>
<gene>
    <name evidence="2" type="ORF">GCM10008024_21730</name>
    <name evidence="3" type="ORF">SAMN05444006_11383</name>
</gene>
<sequence>MSEIAELERRITAALERIGRGLDSLPAGTGAGAEGSADRQITEEASEQLRARDAEIVDLRGQLAAERAAGAQLSERIKAVKEKQETGIAALERKVADMTRQLDVQGLELQRMKKTNVHLRETIRILREAMQEGLAEPHLINKSMLAELEALRASRAAEMAEMDEILSGLEPLLGRTAPREAATGENGNA</sequence>
<protein>
    <submittedName>
        <fullName evidence="2">Uncharacterized protein</fullName>
    </submittedName>
</protein>
<reference evidence="2" key="3">
    <citation type="submission" date="2023-06" db="EMBL/GenBank/DDBJ databases">
        <authorList>
            <person name="Sun Q."/>
            <person name="Zhou Y."/>
        </authorList>
    </citation>
    <scope>NUCLEOTIDE SEQUENCE</scope>
    <source>
        <strain evidence="2">CGMCC 1.10859</strain>
    </source>
</reference>
<evidence type="ECO:0000313" key="3">
    <source>
        <dbReference type="EMBL" id="SDX30354.1"/>
    </source>
</evidence>
<reference evidence="2" key="1">
    <citation type="journal article" date="2014" name="Int. J. Syst. Evol. Microbiol.">
        <title>Complete genome sequence of Corynebacterium casei LMG S-19264T (=DSM 44701T), isolated from a smear-ripened cheese.</title>
        <authorList>
            <consortium name="US DOE Joint Genome Institute (JGI-PGF)"/>
            <person name="Walter F."/>
            <person name="Albersmeier A."/>
            <person name="Kalinowski J."/>
            <person name="Ruckert C."/>
        </authorList>
    </citation>
    <scope>NUCLEOTIDE SEQUENCE</scope>
    <source>
        <strain evidence="2">CGMCC 1.10859</strain>
    </source>
</reference>
<evidence type="ECO:0000313" key="4">
    <source>
        <dbReference type="Proteomes" id="UP000199541"/>
    </source>
</evidence>
<dbReference type="EMBL" id="BNAB01000009">
    <property type="protein sequence ID" value="GHE02404.1"/>
    <property type="molecule type" value="Genomic_DNA"/>
</dbReference>
<dbReference type="EMBL" id="FNOB01000013">
    <property type="protein sequence ID" value="SDX30354.1"/>
    <property type="molecule type" value="Genomic_DNA"/>
</dbReference>